<reference evidence="2 3" key="1">
    <citation type="journal article" date="2013" name="Front. Microbiol.">
        <title>The genome of Nitrospina gracilis illuminates the metabolism and evolution of the major marine nitrite oxidizer.</title>
        <authorList>
            <person name="Luecker S."/>
            <person name="Nowka B."/>
            <person name="Rattei T."/>
            <person name="Spieck E."/>
            <person name="and Daims H."/>
        </authorList>
    </citation>
    <scope>NUCLEOTIDE SEQUENCE [LARGE SCALE GENOMIC DNA]</scope>
    <source>
        <strain evidence="2 3">3/211</strain>
    </source>
</reference>
<protein>
    <submittedName>
        <fullName evidence="2">GCN5-related N-acetyltransferase</fullName>
    </submittedName>
</protein>
<name>M1Z935_NITG3</name>
<dbReference type="HOGENOM" id="CLU_013985_3_4_0"/>
<comment type="caution">
    <text evidence="2">The sequence shown here is derived from an EMBL/GenBank/DDBJ whole genome shotgun (WGS) entry which is preliminary data.</text>
</comment>
<dbReference type="SUPFAM" id="SSF55729">
    <property type="entry name" value="Acyl-CoA N-acyltransferases (Nat)"/>
    <property type="match status" value="1"/>
</dbReference>
<dbReference type="PROSITE" id="PS51186">
    <property type="entry name" value="GNAT"/>
    <property type="match status" value="1"/>
</dbReference>
<dbReference type="PANTHER" id="PTHR43328">
    <property type="entry name" value="ACETYLTRANSFERASE-RELATED"/>
    <property type="match status" value="1"/>
</dbReference>
<dbReference type="Gene3D" id="3.40.630.30">
    <property type="match status" value="1"/>
</dbReference>
<dbReference type="AlphaFoldDB" id="M1Z935"/>
<sequence length="184" mass="21089">MASEIFPFSDPLLQFDDYQVRRFRGGDAESIARHANNYRIWKQLRDWFPHPYTREDAEEFIDQISREYPSHTFAIATESEAIGTIGYHPGSDVHRYSAELGFWLAEPYHGKGIMTEAVRRFSDHLLGGDYFLRLWAGVFSNNPASMRVLEKAGFVLEGVLKASVVKDGELLDQHLYAKMRPGTT</sequence>
<dbReference type="FunCoup" id="M1Z935">
    <property type="interactions" value="12"/>
</dbReference>
<feature type="domain" description="N-acetyltransferase" evidence="1">
    <location>
        <begin position="27"/>
        <end position="182"/>
    </location>
</feature>
<dbReference type="InterPro" id="IPR000182">
    <property type="entry name" value="GNAT_dom"/>
</dbReference>
<keyword evidence="3" id="KW-1185">Reference proteome</keyword>
<accession>M1Z935</accession>
<dbReference type="OrthoDB" id="509947at2"/>
<dbReference type="EMBL" id="CAQJ01000016">
    <property type="protein sequence ID" value="CCQ89626.1"/>
    <property type="molecule type" value="Genomic_DNA"/>
</dbReference>
<organism evidence="2 3">
    <name type="scientific">Nitrospina gracilis (strain 3/211)</name>
    <dbReference type="NCBI Taxonomy" id="1266370"/>
    <lineage>
        <taxon>Bacteria</taxon>
        <taxon>Pseudomonadati</taxon>
        <taxon>Nitrospinota/Tectimicrobiota group</taxon>
        <taxon>Nitrospinota</taxon>
        <taxon>Nitrospinia</taxon>
        <taxon>Nitrospinales</taxon>
        <taxon>Nitrospinaceae</taxon>
        <taxon>Nitrospina</taxon>
    </lineage>
</organism>
<evidence type="ECO:0000313" key="2">
    <source>
        <dbReference type="EMBL" id="CCQ89626.1"/>
    </source>
</evidence>
<proteinExistence type="predicted"/>
<dbReference type="GO" id="GO:0016747">
    <property type="term" value="F:acyltransferase activity, transferring groups other than amino-acyl groups"/>
    <property type="evidence" value="ECO:0007669"/>
    <property type="project" value="InterPro"/>
</dbReference>
<evidence type="ECO:0000313" key="3">
    <source>
        <dbReference type="Proteomes" id="UP000011704"/>
    </source>
</evidence>
<evidence type="ECO:0000259" key="1">
    <source>
        <dbReference type="PROSITE" id="PS51186"/>
    </source>
</evidence>
<dbReference type="InterPro" id="IPR016181">
    <property type="entry name" value="Acyl_CoA_acyltransferase"/>
</dbReference>
<dbReference type="RefSeq" id="WP_005006269.1">
    <property type="nucleotide sequence ID" value="NZ_HG422173.1"/>
</dbReference>
<gene>
    <name evidence="2" type="ORF">NITGR_140023</name>
</gene>
<dbReference type="STRING" id="1266370.NITGR_140023"/>
<dbReference type="InParanoid" id="M1Z935"/>
<dbReference type="PANTHER" id="PTHR43328:SF1">
    <property type="entry name" value="N-ACETYLTRANSFERASE DOMAIN-CONTAINING PROTEIN"/>
    <property type="match status" value="1"/>
</dbReference>
<dbReference type="Proteomes" id="UP000011704">
    <property type="component" value="Unassembled WGS sequence"/>
</dbReference>
<dbReference type="Pfam" id="PF13302">
    <property type="entry name" value="Acetyltransf_3"/>
    <property type="match status" value="1"/>
</dbReference>
<keyword evidence="2" id="KW-0808">Transferase</keyword>